<dbReference type="Pfam" id="PF04564">
    <property type="entry name" value="U-box"/>
    <property type="match status" value="1"/>
</dbReference>
<dbReference type="FunFam" id="3.30.40.10:FF:000442">
    <property type="entry name" value="RING-type E3 ubiquitin transferase"/>
    <property type="match status" value="1"/>
</dbReference>
<evidence type="ECO:0000313" key="8">
    <source>
        <dbReference type="Proteomes" id="UP000019116"/>
    </source>
</evidence>
<dbReference type="SUPFAM" id="SSF57850">
    <property type="entry name" value="RING/U-box"/>
    <property type="match status" value="1"/>
</dbReference>
<dbReference type="UniPathway" id="UPA00143"/>
<dbReference type="InterPro" id="IPR003613">
    <property type="entry name" value="Ubox_domain"/>
</dbReference>
<dbReference type="Gramene" id="TraesCS7D03G0926900.1">
    <property type="protein sequence ID" value="TraesCS7D03G0926900.1.CDS1"/>
    <property type="gene ID" value="TraesCS7D03G0926900"/>
</dbReference>
<keyword evidence="8" id="KW-1185">Reference proteome</keyword>
<dbReference type="GO" id="GO:0061630">
    <property type="term" value="F:ubiquitin protein ligase activity"/>
    <property type="evidence" value="ECO:0007669"/>
    <property type="project" value="UniProtKB-UniRule"/>
</dbReference>
<dbReference type="OMA" id="CALWTLA"/>
<dbReference type="Gramene" id="TraesPARA_EIv1.0_2602100.1">
    <property type="protein sequence ID" value="TraesPARA_EIv1.0_2602100.1.CDS1"/>
    <property type="gene ID" value="TraesPARA_EIv1.0_2602100"/>
</dbReference>
<keyword evidence="4 5" id="KW-0833">Ubl conjugation pathway</keyword>
<evidence type="ECO:0000256" key="4">
    <source>
        <dbReference type="ARBA" id="ARBA00022786"/>
    </source>
</evidence>
<keyword evidence="3 5" id="KW-0808">Transferase</keyword>
<comment type="catalytic activity">
    <reaction evidence="1 5">
        <text>S-ubiquitinyl-[E2 ubiquitin-conjugating enzyme]-L-cysteine + [acceptor protein]-L-lysine = [E2 ubiquitin-conjugating enzyme]-L-cysteine + N(6)-ubiquitinyl-[acceptor protein]-L-lysine.</text>
        <dbReference type="EC" id="2.3.2.27"/>
    </reaction>
</comment>
<dbReference type="Proteomes" id="UP000019116">
    <property type="component" value="Chromosome 7D"/>
</dbReference>
<sequence>MMLIPEVFLCPISLDLMSDPVTLLPTAQTYDRPSIRRWLAAGHRTCPVTMRPLPHHTSGLLAPNRTLKHLIDRWLLLADLALPTLRDNLLDAAAATDSAPMVAAVETLRIVRSLSPPGFCALLLRLLMVRSSGDVLAELALDCLLASPSTRELADALQEEKKLPSSFAFLLRQGSPKVKTALCRLIHTVGAVAVDAVGALGRSEPVMGALAALVRDDTAGGASDAALRAMCSLCSSDQASREAAVTAGAVDALLSYISSGGSRKRPSSCALWTLALETLELVLVSVDAGRQAMYARPGATAVLVKMVFMVPSRQDRVGGCGSEHAIGSLLVACRESAEARVDAINAGLLTRLLLLLQSQCSPRAKANAMALLKLLRAIWARH</sequence>
<dbReference type="InterPro" id="IPR011989">
    <property type="entry name" value="ARM-like"/>
</dbReference>
<protein>
    <recommendedName>
        <fullName evidence="5 6">U-box domain-containing protein</fullName>
        <ecNumber evidence="5">2.3.2.27</ecNumber>
    </recommendedName>
    <alternativeName>
        <fullName evidence="5">RING-type E3 ubiquitin transferase PUB</fullName>
    </alternativeName>
</protein>
<dbReference type="Gene3D" id="3.30.40.10">
    <property type="entry name" value="Zinc/RING finger domain, C3HC4 (zinc finger)"/>
    <property type="match status" value="1"/>
</dbReference>
<dbReference type="Gramene" id="TraesWEE_scaffold_083827_01G000100.1">
    <property type="protein sequence ID" value="TraesWEE_scaffold_083827_01G000100.1"/>
    <property type="gene ID" value="TraesWEE_scaffold_083827_01G000100"/>
</dbReference>
<dbReference type="GO" id="GO:0016567">
    <property type="term" value="P:protein ubiquitination"/>
    <property type="evidence" value="ECO:0007669"/>
    <property type="project" value="UniProtKB-UniRule"/>
</dbReference>
<dbReference type="Gramene" id="TraesKAR7D01G0367670.1">
    <property type="protein sequence ID" value="cds.TraesKAR7D01G0367670.1"/>
    <property type="gene ID" value="TraesKAR7D01G0367670"/>
</dbReference>
<dbReference type="Gramene" id="TraesLAC7D03G04381780.1">
    <property type="protein sequence ID" value="TraesLAC7D03G04381780.1.CDS1"/>
    <property type="gene ID" value="TraesLAC7D03G04381780"/>
</dbReference>
<dbReference type="PANTHER" id="PTHR22849">
    <property type="entry name" value="WDSAM1 PROTEIN"/>
    <property type="match status" value="1"/>
</dbReference>
<evidence type="ECO:0000259" key="6">
    <source>
        <dbReference type="PROSITE" id="PS51698"/>
    </source>
</evidence>
<reference evidence="7" key="1">
    <citation type="submission" date="2018-08" db="EMBL/GenBank/DDBJ databases">
        <authorList>
            <person name="Rossello M."/>
        </authorList>
    </citation>
    <scope>NUCLEOTIDE SEQUENCE [LARGE SCALE GENOMIC DNA]</scope>
    <source>
        <strain evidence="7">cv. Chinese Spring</strain>
    </source>
</reference>
<dbReference type="InterPro" id="IPR016024">
    <property type="entry name" value="ARM-type_fold"/>
</dbReference>
<dbReference type="STRING" id="4565.A0A3B6TV35"/>
<dbReference type="InterPro" id="IPR045185">
    <property type="entry name" value="PUB22/23/24-like"/>
</dbReference>
<reference evidence="7" key="2">
    <citation type="submission" date="2018-10" db="UniProtKB">
        <authorList>
            <consortium name="EnsemblPlants"/>
        </authorList>
    </citation>
    <scope>IDENTIFICATION</scope>
</reference>
<dbReference type="SMR" id="A0A3B6TV35"/>
<accession>A0A3B6TV35</accession>
<evidence type="ECO:0000256" key="2">
    <source>
        <dbReference type="ARBA" id="ARBA00004906"/>
    </source>
</evidence>
<dbReference type="Gramene" id="TraesSYM7D03G04488830.1">
    <property type="protein sequence ID" value="TraesSYM7D03G04488830.1.CDS1"/>
    <property type="gene ID" value="TraesSYM7D03G04488830"/>
</dbReference>
<name>A0A3B6TV35_WHEAT</name>
<dbReference type="InterPro" id="IPR045210">
    <property type="entry name" value="RING-Ubox_PUB"/>
</dbReference>
<comment type="function">
    <text evidence="5">Functions as an E3 ubiquitin ligase.</text>
</comment>
<comment type="pathway">
    <text evidence="2 5">Protein modification; protein ubiquitination.</text>
</comment>
<evidence type="ECO:0000256" key="3">
    <source>
        <dbReference type="ARBA" id="ARBA00022679"/>
    </source>
</evidence>
<dbReference type="InterPro" id="IPR058678">
    <property type="entry name" value="ARM_PUB"/>
</dbReference>
<dbReference type="CDD" id="cd16664">
    <property type="entry name" value="RING-Ubox_PUB"/>
    <property type="match status" value="1"/>
</dbReference>
<evidence type="ECO:0000256" key="1">
    <source>
        <dbReference type="ARBA" id="ARBA00000900"/>
    </source>
</evidence>
<dbReference type="PROSITE" id="PS51698">
    <property type="entry name" value="U_BOX"/>
    <property type="match status" value="1"/>
</dbReference>
<dbReference type="SUPFAM" id="SSF48371">
    <property type="entry name" value="ARM repeat"/>
    <property type="match status" value="1"/>
</dbReference>
<dbReference type="OrthoDB" id="10064100at2759"/>
<dbReference type="PaxDb" id="4565-Traes_7DL_27AB5B703.1"/>
<feature type="domain" description="U-box" evidence="6">
    <location>
        <begin position="3"/>
        <end position="81"/>
    </location>
</feature>
<dbReference type="InterPro" id="IPR013083">
    <property type="entry name" value="Znf_RING/FYVE/PHD"/>
</dbReference>
<dbReference type="Gramene" id="TraesJUL7D03G04478950.1">
    <property type="protein sequence ID" value="TraesJUL7D03G04478950.1.CDS1"/>
    <property type="gene ID" value="TraesJUL7D03G04478950"/>
</dbReference>
<dbReference type="Gramene" id="TraesNOR7D03G04483690.1">
    <property type="protein sequence ID" value="TraesNOR7D03G04483690.1.CDS1"/>
    <property type="gene ID" value="TraesNOR7D03G04483690"/>
</dbReference>
<evidence type="ECO:0000313" key="7">
    <source>
        <dbReference type="EnsemblPlants" id="TraesCS7D02G393700.1.cds1"/>
    </source>
</evidence>
<proteinExistence type="predicted"/>
<dbReference type="Gramene" id="TraesCAD_scaffold_123979_01G000100.1">
    <property type="protein sequence ID" value="TraesCAD_scaffold_123979_01G000100.1"/>
    <property type="gene ID" value="TraesCAD_scaffold_123979_01G000100"/>
</dbReference>
<organism evidence="7">
    <name type="scientific">Triticum aestivum</name>
    <name type="common">Wheat</name>
    <dbReference type="NCBI Taxonomy" id="4565"/>
    <lineage>
        <taxon>Eukaryota</taxon>
        <taxon>Viridiplantae</taxon>
        <taxon>Streptophyta</taxon>
        <taxon>Embryophyta</taxon>
        <taxon>Tracheophyta</taxon>
        <taxon>Spermatophyta</taxon>
        <taxon>Magnoliopsida</taxon>
        <taxon>Liliopsida</taxon>
        <taxon>Poales</taxon>
        <taxon>Poaceae</taxon>
        <taxon>BOP clade</taxon>
        <taxon>Pooideae</taxon>
        <taxon>Triticodae</taxon>
        <taxon>Triticeae</taxon>
        <taxon>Triticinae</taxon>
        <taxon>Triticum</taxon>
    </lineage>
</organism>
<dbReference type="Gramene" id="TraesCS7D02G393700.1">
    <property type="protein sequence ID" value="TraesCS7D02G393700.1.cds1"/>
    <property type="gene ID" value="TraesCS7D02G393700"/>
</dbReference>
<dbReference type="EC" id="2.3.2.27" evidence="5"/>
<dbReference type="Gramene" id="TraesCLE_scaffold_146975_01G000100.1">
    <property type="protein sequence ID" value="TraesCLE_scaffold_146975_01G000100.1"/>
    <property type="gene ID" value="TraesCLE_scaffold_146975_01G000100"/>
</dbReference>
<dbReference type="Pfam" id="PF25598">
    <property type="entry name" value="ARM_PUB"/>
    <property type="match status" value="1"/>
</dbReference>
<dbReference type="PANTHER" id="PTHR22849:SF148">
    <property type="entry name" value="U-BOX DOMAIN-CONTAINING PROTEIN"/>
    <property type="match status" value="1"/>
</dbReference>
<evidence type="ECO:0000256" key="5">
    <source>
        <dbReference type="RuleBase" id="RU369093"/>
    </source>
</evidence>
<dbReference type="Gene3D" id="1.25.10.10">
    <property type="entry name" value="Leucine-rich Repeat Variant"/>
    <property type="match status" value="1"/>
</dbReference>
<dbReference type="AlphaFoldDB" id="A0A3B6TV35"/>
<dbReference type="Gramene" id="TraesROB_scaffold_132144_01G000100.1">
    <property type="protein sequence ID" value="TraesROB_scaffold_132144_01G000100.1"/>
    <property type="gene ID" value="TraesROB_scaffold_132144_01G000100"/>
</dbReference>
<dbReference type="SMART" id="SM00504">
    <property type="entry name" value="Ubox"/>
    <property type="match status" value="1"/>
</dbReference>
<dbReference type="EnsemblPlants" id="TraesCS7D02G393700.1">
    <property type="protein sequence ID" value="TraesCS7D02G393700.1.cds1"/>
    <property type="gene ID" value="TraesCS7D02G393700"/>
</dbReference>